<feature type="transmembrane region" description="Helical" evidence="1">
    <location>
        <begin position="20"/>
        <end position="43"/>
    </location>
</feature>
<keyword evidence="3" id="KW-1185">Reference proteome</keyword>
<evidence type="ECO:0000313" key="2">
    <source>
        <dbReference type="EMBL" id="QFG06412.1"/>
    </source>
</evidence>
<keyword evidence="1" id="KW-0472">Membrane</keyword>
<accession>A0A6M2ZHR1</accession>
<name>A0A6M2ZHR1_9CAUD</name>
<evidence type="ECO:0000256" key="1">
    <source>
        <dbReference type="SAM" id="Phobius"/>
    </source>
</evidence>
<proteinExistence type="predicted"/>
<protein>
    <submittedName>
        <fullName evidence="2">Uncharacterized protein</fullName>
    </submittedName>
</protein>
<gene>
    <name evidence="2" type="ORF">SSCSM1_152</name>
</gene>
<dbReference type="Proteomes" id="UP000515683">
    <property type="component" value="Segment"/>
</dbReference>
<keyword evidence="1" id="KW-1133">Transmembrane helix</keyword>
<sequence>MSSEHHGEPNGESEIPMWVYLTAVGLFSFTILCFGVMLAGMVFV</sequence>
<organism evidence="2 3">
    <name type="scientific">Synechococcus phage S-SCSM1</name>
    <dbReference type="NCBI Taxonomy" id="2588487"/>
    <lineage>
        <taxon>Viruses</taxon>
        <taxon>Duplodnaviria</taxon>
        <taxon>Heunggongvirae</taxon>
        <taxon>Uroviricota</taxon>
        <taxon>Caudoviricetes</taxon>
        <taxon>Pantevenvirales</taxon>
        <taxon>Kyanoviridae</taxon>
        <taxon>Zhoulongquanvirus</taxon>
        <taxon>Zhoulongquanvirus esscess</taxon>
    </lineage>
</organism>
<evidence type="ECO:0000313" key="3">
    <source>
        <dbReference type="Proteomes" id="UP000515683"/>
    </source>
</evidence>
<keyword evidence="1" id="KW-0812">Transmembrane</keyword>
<dbReference type="EMBL" id="MK867354">
    <property type="protein sequence ID" value="QFG06412.1"/>
    <property type="molecule type" value="Genomic_DNA"/>
</dbReference>
<reference evidence="2" key="1">
    <citation type="submission" date="2019-04" db="EMBL/GenBank/DDBJ databases">
        <title>Genomic and proteomic characterization of cyanophage S-SCSM1 provides new insights into understanding the viral gene diversity and phage-host interactions.</title>
        <authorList>
            <person name="Wang Q."/>
            <person name="Xu Y."/>
            <person name="Jiao N."/>
            <person name="Zhang R."/>
        </authorList>
    </citation>
    <scope>NUCLEOTIDE SEQUENCE [LARGE SCALE GENOMIC DNA]</scope>
</reference>